<keyword evidence="3" id="KW-0862">Zinc</keyword>
<feature type="region of interest" description="Disordered" evidence="5">
    <location>
        <begin position="1"/>
        <end position="76"/>
    </location>
</feature>
<dbReference type="Gene3D" id="6.10.140.2220">
    <property type="match status" value="1"/>
</dbReference>
<evidence type="ECO:0000256" key="3">
    <source>
        <dbReference type="ARBA" id="ARBA00022833"/>
    </source>
</evidence>
<evidence type="ECO:0000256" key="1">
    <source>
        <dbReference type="ARBA" id="ARBA00022723"/>
    </source>
</evidence>
<keyword evidence="1" id="KW-0479">Metal-binding</keyword>
<accession>A0AAE0Y9F0</accession>
<dbReference type="PROSITE" id="PS50865">
    <property type="entry name" value="ZF_MYND_2"/>
    <property type="match status" value="1"/>
</dbReference>
<feature type="domain" description="MYND-type" evidence="6">
    <location>
        <begin position="141"/>
        <end position="180"/>
    </location>
</feature>
<name>A0AAE0Y9F0_9GAST</name>
<evidence type="ECO:0000256" key="5">
    <source>
        <dbReference type="SAM" id="MobiDB-lite"/>
    </source>
</evidence>
<dbReference type="EMBL" id="JAWDGP010006613">
    <property type="protein sequence ID" value="KAK3737815.1"/>
    <property type="molecule type" value="Genomic_DNA"/>
</dbReference>
<sequence length="357" mass="40409">MASRGQRPRFEDFYGSSEDEWRNSDSSRGHHSDQREAKSAGEGQGCPPREAKGDTASASGSNTAPDESQGRAPRPVKRLSVAYDPWRRELGLHGEYEGGAGFRIYRRAQDVAEKMTIETCPDGDKVKRSEQDLMSKPCTVCHWCGTVSSSPLKRCVRCLAVSYCNRQCQRQSFKSHKMYCWQFARLDTARARVYPAVRFFHGLRHAKDYTVLLDDMPSEQQHKAGATCNVLVELMGQIFHPYRYSCLVTDLDGRMARMIVHDEKGVYSHPSLDPGKCRVTSLEACLKPADYLLLLGAYWHQFGDGVPGIRINDLDSVYIIDMGDLDMPKDYTKTMEQIVRRASTLSENIWVKGIYRA</sequence>
<dbReference type="AlphaFoldDB" id="A0AAE0Y9F0"/>
<evidence type="ECO:0000313" key="7">
    <source>
        <dbReference type="EMBL" id="KAK3737815.1"/>
    </source>
</evidence>
<dbReference type="Pfam" id="PF01753">
    <property type="entry name" value="zf-MYND"/>
    <property type="match status" value="1"/>
</dbReference>
<feature type="compositionally biased region" description="Polar residues" evidence="5">
    <location>
        <begin position="56"/>
        <end position="66"/>
    </location>
</feature>
<dbReference type="GO" id="GO:0008270">
    <property type="term" value="F:zinc ion binding"/>
    <property type="evidence" value="ECO:0007669"/>
    <property type="project" value="UniProtKB-KW"/>
</dbReference>
<dbReference type="SUPFAM" id="SSF144232">
    <property type="entry name" value="HIT/MYND zinc finger-like"/>
    <property type="match status" value="1"/>
</dbReference>
<dbReference type="Proteomes" id="UP001283361">
    <property type="component" value="Unassembled WGS sequence"/>
</dbReference>
<dbReference type="InterPro" id="IPR002893">
    <property type="entry name" value="Znf_MYND"/>
</dbReference>
<evidence type="ECO:0000256" key="4">
    <source>
        <dbReference type="PROSITE-ProRule" id="PRU00134"/>
    </source>
</evidence>
<protein>
    <recommendedName>
        <fullName evidence="6">MYND-type domain-containing protein</fullName>
    </recommendedName>
</protein>
<keyword evidence="2 4" id="KW-0863">Zinc-finger</keyword>
<keyword evidence="8" id="KW-1185">Reference proteome</keyword>
<proteinExistence type="predicted"/>
<evidence type="ECO:0000259" key="6">
    <source>
        <dbReference type="PROSITE" id="PS50865"/>
    </source>
</evidence>
<evidence type="ECO:0000256" key="2">
    <source>
        <dbReference type="ARBA" id="ARBA00022771"/>
    </source>
</evidence>
<gene>
    <name evidence="7" type="ORF">RRG08_063221</name>
</gene>
<reference evidence="7" key="1">
    <citation type="journal article" date="2023" name="G3 (Bethesda)">
        <title>A reference genome for the long-term kleptoplast-retaining sea slug Elysia crispata morphotype clarki.</title>
        <authorList>
            <person name="Eastman K.E."/>
            <person name="Pendleton A.L."/>
            <person name="Shaikh M.A."/>
            <person name="Suttiyut T."/>
            <person name="Ogas R."/>
            <person name="Tomko P."/>
            <person name="Gavelis G."/>
            <person name="Widhalm J.R."/>
            <person name="Wisecaver J.H."/>
        </authorList>
    </citation>
    <scope>NUCLEOTIDE SEQUENCE</scope>
    <source>
        <strain evidence="7">ECLA1</strain>
    </source>
</reference>
<feature type="compositionally biased region" description="Basic and acidic residues" evidence="5">
    <location>
        <begin position="19"/>
        <end position="39"/>
    </location>
</feature>
<evidence type="ECO:0000313" key="8">
    <source>
        <dbReference type="Proteomes" id="UP001283361"/>
    </source>
</evidence>
<comment type="caution">
    <text evidence="7">The sequence shown here is derived from an EMBL/GenBank/DDBJ whole genome shotgun (WGS) entry which is preliminary data.</text>
</comment>
<organism evidence="7 8">
    <name type="scientific">Elysia crispata</name>
    <name type="common">lettuce slug</name>
    <dbReference type="NCBI Taxonomy" id="231223"/>
    <lineage>
        <taxon>Eukaryota</taxon>
        <taxon>Metazoa</taxon>
        <taxon>Spiralia</taxon>
        <taxon>Lophotrochozoa</taxon>
        <taxon>Mollusca</taxon>
        <taxon>Gastropoda</taxon>
        <taxon>Heterobranchia</taxon>
        <taxon>Euthyneura</taxon>
        <taxon>Panpulmonata</taxon>
        <taxon>Sacoglossa</taxon>
        <taxon>Placobranchoidea</taxon>
        <taxon>Plakobranchidae</taxon>
        <taxon>Elysia</taxon>
    </lineage>
</organism>